<gene>
    <name evidence="1" type="ORF">B5S_0164</name>
</gene>
<dbReference type="InterPro" id="IPR047729">
    <property type="entry name" value="Sce7726-like"/>
</dbReference>
<organism evidence="1 2">
    <name type="scientific">Bacillus phage B5S</name>
    <dbReference type="NCBI Taxonomy" id="1126949"/>
    <lineage>
        <taxon>Viruses</taxon>
        <taxon>Duplodnaviria</taxon>
        <taxon>Heunggongvirae</taxon>
        <taxon>Uroviricota</taxon>
        <taxon>Caudoviricetes</taxon>
        <taxon>Herelleviridae</taxon>
        <taxon>Bastillevirinae</taxon>
        <taxon>Bequatrovirus</taxon>
        <taxon>Bequatrovirus B4</taxon>
    </lineage>
</organism>
<sequence>MAKKFYEQDIKELILNKRHLFIGNPDDRHVLLFEKAIDIGSCIADCLIFTENELIGIEIKTERDSVKRLNKQLSSYSKICDKVYVLVHDKHVDKTEEILERNGHEHVGIISYTEFKGEPVVGVYKKCCASPKKSVYVMYNSLLWKEEIVQLLGAMKRQVSTLGEFNYRVSTADSRNEKGMNGLYVQSMASKRLRKGDMIKMIINRLGDSKANNLLCNIYINQRLHIEKNLRYYHFRREEA</sequence>
<evidence type="ECO:0000313" key="1">
    <source>
        <dbReference type="EMBL" id="AEW47398.1"/>
    </source>
</evidence>
<proteinExistence type="predicted"/>
<accession>J9PQI8</accession>
<name>J9PQI8_9CAUD</name>
<protein>
    <submittedName>
        <fullName evidence="1">Uncharacterized protein</fullName>
    </submittedName>
</protein>
<evidence type="ECO:0000313" key="2">
    <source>
        <dbReference type="Proteomes" id="UP000006291"/>
    </source>
</evidence>
<reference evidence="1 2" key="1">
    <citation type="submission" date="2011-09" db="EMBL/GenBank/DDBJ databases">
        <title>Complete Genome Sequence of Bacillus cereus Bacteriophage B5S.</title>
        <authorList>
            <person name="Lee J.-H."/>
            <person name="Shin H."/>
            <person name="Son B."/>
            <person name="Ryu S."/>
        </authorList>
    </citation>
    <scope>NUCLEOTIDE SEQUENCE [LARGE SCALE GENOMIC DNA]</scope>
</reference>
<dbReference type="EMBL" id="JN797796">
    <property type="protein sequence ID" value="AEW47398.1"/>
    <property type="molecule type" value="Genomic_DNA"/>
</dbReference>
<dbReference type="Proteomes" id="UP000006291">
    <property type="component" value="Segment"/>
</dbReference>
<dbReference type="NCBIfam" id="NF033832">
    <property type="entry name" value="sce7726_fam"/>
    <property type="match status" value="1"/>
</dbReference>